<name>A0A096BHE6_9FIRM</name>
<dbReference type="InterPro" id="IPR013494">
    <property type="entry name" value="CHP02678"/>
</dbReference>
<dbReference type="STRING" id="1156417.Y919_05300"/>
<dbReference type="Pfam" id="PF09661">
    <property type="entry name" value="DUF2398"/>
    <property type="match status" value="1"/>
</dbReference>
<reference evidence="1 2" key="1">
    <citation type="submission" date="2013-12" db="EMBL/GenBank/DDBJ databases">
        <title>Draft genome sequence of Caloranaerobacter sp. H53214.</title>
        <authorList>
            <person name="Jiang L.J."/>
            <person name="Shao Z.Z."/>
            <person name="Long M.N."/>
        </authorList>
    </citation>
    <scope>NUCLEOTIDE SEQUENCE [LARGE SCALE GENOMIC DNA]</scope>
    <source>
        <strain evidence="1 2">H53214</strain>
    </source>
</reference>
<dbReference type="NCBIfam" id="TIGR02678">
    <property type="entry name" value="TIGR02678 family protein"/>
    <property type="match status" value="1"/>
</dbReference>
<dbReference type="Proteomes" id="UP000029622">
    <property type="component" value="Unassembled WGS sequence"/>
</dbReference>
<comment type="caution">
    <text evidence="1">The sequence shown here is derived from an EMBL/GenBank/DDBJ whole genome shotgun (WGS) entry which is preliminary data.</text>
</comment>
<evidence type="ECO:0000313" key="2">
    <source>
        <dbReference type="Proteomes" id="UP000029622"/>
    </source>
</evidence>
<evidence type="ECO:0008006" key="3">
    <source>
        <dbReference type="Google" id="ProtNLM"/>
    </source>
</evidence>
<protein>
    <recommendedName>
        <fullName evidence="3">TIGR02678 family protein</fullName>
    </recommendedName>
</protein>
<dbReference type="RefSeq" id="WP_035163051.1">
    <property type="nucleotide sequence ID" value="NZ_AZTB01000020.1"/>
</dbReference>
<evidence type="ECO:0000313" key="1">
    <source>
        <dbReference type="EMBL" id="KGG80585.1"/>
    </source>
</evidence>
<organism evidence="1 2">
    <name type="scientific">Caloranaerobacter azorensis H53214</name>
    <dbReference type="NCBI Taxonomy" id="1156417"/>
    <lineage>
        <taxon>Bacteria</taxon>
        <taxon>Bacillati</taxon>
        <taxon>Bacillota</taxon>
        <taxon>Tissierellia</taxon>
        <taxon>Tissierellales</taxon>
        <taxon>Thermohalobacteraceae</taxon>
        <taxon>Caloranaerobacter</taxon>
    </lineage>
</organism>
<sequence>MNELRELLDEYWILKDRDKEKYYKIRDSISKFRSFISDKLGYQVILTSDLIKLEKLPGKAETWMGIYAFDDKLEYAFLCLLLMFLEDKEKEEQFLLSQLTEFIQGTFPGDEKIEWTLYSHRRHLIKVLKFAIDIGFIKVNDGEEERFYTDQSTEVLYENTGASKYFMRNFSGNILKYSTLEDLERDEWLDMDTDRGRIRRNRVYRRIIMSPAVYRHGEDDQDYLYIKNYRNMIQADLEKYLKVDLHVHRNGTFLVLDEEKRYKNSFPENRAISDIVLQVNKIIVNKVRNKELSRNAEDIIIVHKTVFDNIIEEVKEKYSIGWSKEYREMKLEKLSKEVINYMKNFSMLRVDEDNNEIIILPLVGKIVGDYPKDFNNKEKEND</sequence>
<dbReference type="AlphaFoldDB" id="A0A096BHE6"/>
<accession>A0A096BHE6</accession>
<proteinExistence type="predicted"/>
<dbReference type="EMBL" id="AZTB01000020">
    <property type="protein sequence ID" value="KGG80585.1"/>
    <property type="molecule type" value="Genomic_DNA"/>
</dbReference>
<gene>
    <name evidence="1" type="ORF">Y919_05300</name>
</gene>